<dbReference type="EMBL" id="LXWW01000421">
    <property type="protein sequence ID" value="OAO13361.1"/>
    <property type="molecule type" value="Genomic_DNA"/>
</dbReference>
<evidence type="ECO:0000313" key="3">
    <source>
        <dbReference type="Proteomes" id="UP000078348"/>
    </source>
</evidence>
<sequence length="691" mass="79796">MVDITFVYQKKSYKVNVEVPLTYEKLVTAVSNLFGLKPEEQQLLVRDIQITEESDLSKLRLYKSHITVYKLSMITIRAGMVSFPTQFCLSFTGSVLCNYVLEILRSGGFDVPQMEYCLEINGSRIDMNKKLEEVGCQENTEVTLVASSGEDLDKYIMPEDEELPAEPEEKKEDVNPEEKKEETPAVEEEKETKKEETPMSDSFVSVQRRAKTVPNSDREDSSKNMVETASLPFVTQDVPEGVKKVLSAVNSVLASSEEGKELGREMENVLREYQTRLYAYATTCNHMEEVMDTIHYENQMLREMYNDAVPSVEAREEAEKAKQCSFMRPPTTSSYVTEELELPDDVEALKKLVNEKYATALMNERRYLKEKKRSQKYQLVARTLGVTEENVNEYYSQIGEVSQQRDQLKEEVLDLKEKMRALHAVVDAKDDELRRLTVTVQNRDEELKELSERIVRYDELLSGAKGEVKEGVMEEVEKEKEEAVEELEKELEATKEELQKELEGVKEEKEAMEKELEGVKEEKEAMEKELEGVKEEKVEAMKEVKVGMKNENEKEEVEQLKEELKKMEESKQKKKEVIKQIQNEMDEVKEVIVNQDRMIEERDKTIEELKKELEKMQSGETEHGEDVMVLKEENAKLREQVKSMIEENEKSAENEKSLASSLESTLSLLQSHMKAKEDYIKALQATCAMKD</sequence>
<feature type="region of interest" description="Disordered" evidence="1">
    <location>
        <begin position="642"/>
        <end position="662"/>
    </location>
</feature>
<feature type="compositionally biased region" description="Basic and acidic residues" evidence="1">
    <location>
        <begin position="167"/>
        <end position="183"/>
    </location>
</feature>
<evidence type="ECO:0008006" key="4">
    <source>
        <dbReference type="Google" id="ProtNLM"/>
    </source>
</evidence>
<organism evidence="2 3">
    <name type="scientific">Blastocystis sp. subtype 1 (strain ATCC 50177 / NandII)</name>
    <dbReference type="NCBI Taxonomy" id="478820"/>
    <lineage>
        <taxon>Eukaryota</taxon>
        <taxon>Sar</taxon>
        <taxon>Stramenopiles</taxon>
        <taxon>Bigyra</taxon>
        <taxon>Opalozoa</taxon>
        <taxon>Opalinata</taxon>
        <taxon>Blastocystidae</taxon>
        <taxon>Blastocystis</taxon>
    </lineage>
</organism>
<keyword evidence="3" id="KW-1185">Reference proteome</keyword>
<gene>
    <name evidence="2" type="ORF">AV274_5036</name>
</gene>
<reference evidence="2 3" key="1">
    <citation type="submission" date="2016-05" db="EMBL/GenBank/DDBJ databases">
        <title>Nuclear genome of Blastocystis sp. subtype 1 NandII.</title>
        <authorList>
            <person name="Gentekaki E."/>
            <person name="Curtis B."/>
            <person name="Stairs C."/>
            <person name="Eme L."/>
            <person name="Herman E."/>
            <person name="Klimes V."/>
            <person name="Arias M.C."/>
            <person name="Elias M."/>
            <person name="Hilliou F."/>
            <person name="Klute M."/>
            <person name="Malik S.-B."/>
            <person name="Pightling A."/>
            <person name="Rachubinski R."/>
            <person name="Salas D."/>
            <person name="Schlacht A."/>
            <person name="Suga H."/>
            <person name="Archibald J."/>
            <person name="Ball S.G."/>
            <person name="Clark G."/>
            <person name="Dacks J."/>
            <person name="Van Der Giezen M."/>
            <person name="Tsaousis A."/>
            <person name="Roger A."/>
        </authorList>
    </citation>
    <scope>NUCLEOTIDE SEQUENCE [LARGE SCALE GENOMIC DNA]</scope>
    <source>
        <strain evidence="3">ATCC 50177 / NandII</strain>
    </source>
</reference>
<feature type="compositionally biased region" description="Basic and acidic residues" evidence="1">
    <location>
        <begin position="642"/>
        <end position="656"/>
    </location>
</feature>
<accession>A0A196SAK0</accession>
<dbReference type="PANTHER" id="PTHR23159:SF31">
    <property type="entry name" value="CENTROSOME-ASSOCIATED PROTEIN CEP250 ISOFORM X1"/>
    <property type="match status" value="1"/>
</dbReference>
<evidence type="ECO:0000313" key="2">
    <source>
        <dbReference type="EMBL" id="OAO13361.1"/>
    </source>
</evidence>
<protein>
    <recommendedName>
        <fullName evidence="4">Ubiquitin-like domain-containing protein</fullName>
    </recommendedName>
</protein>
<dbReference type="Proteomes" id="UP000078348">
    <property type="component" value="Unassembled WGS sequence"/>
</dbReference>
<dbReference type="AlphaFoldDB" id="A0A196SAK0"/>
<dbReference type="Gene3D" id="1.10.287.1490">
    <property type="match status" value="1"/>
</dbReference>
<feature type="region of interest" description="Disordered" evidence="1">
    <location>
        <begin position="515"/>
        <end position="534"/>
    </location>
</feature>
<feature type="region of interest" description="Disordered" evidence="1">
    <location>
        <begin position="149"/>
        <end position="223"/>
    </location>
</feature>
<dbReference type="STRING" id="478820.A0A196SAK0"/>
<name>A0A196SAK0_BLAHN</name>
<dbReference type="PANTHER" id="PTHR23159">
    <property type="entry name" value="CENTROSOMAL PROTEIN 2"/>
    <property type="match status" value="1"/>
</dbReference>
<evidence type="ECO:0000256" key="1">
    <source>
        <dbReference type="SAM" id="MobiDB-lite"/>
    </source>
</evidence>
<proteinExistence type="predicted"/>
<comment type="caution">
    <text evidence="2">The sequence shown here is derived from an EMBL/GenBank/DDBJ whole genome shotgun (WGS) entry which is preliminary data.</text>
</comment>